<organism evidence="1 2">
    <name type="scientific">Prorocentrum cordatum</name>
    <dbReference type="NCBI Taxonomy" id="2364126"/>
    <lineage>
        <taxon>Eukaryota</taxon>
        <taxon>Sar</taxon>
        <taxon>Alveolata</taxon>
        <taxon>Dinophyceae</taxon>
        <taxon>Prorocentrales</taxon>
        <taxon>Prorocentraceae</taxon>
        <taxon>Prorocentrum</taxon>
    </lineage>
</organism>
<dbReference type="SUPFAM" id="SSF48452">
    <property type="entry name" value="TPR-like"/>
    <property type="match status" value="1"/>
</dbReference>
<dbReference type="Gene3D" id="1.25.40.10">
    <property type="entry name" value="Tetratricopeptide repeat domain"/>
    <property type="match status" value="1"/>
</dbReference>
<dbReference type="InterPro" id="IPR039057">
    <property type="entry name" value="Spo22/ZIP4"/>
</dbReference>
<dbReference type="PANTHER" id="PTHR40375:SF2">
    <property type="entry name" value="SPORULATION-SPECIFIC PROTEIN 22"/>
    <property type="match status" value="1"/>
</dbReference>
<dbReference type="InterPro" id="IPR011990">
    <property type="entry name" value="TPR-like_helical_dom_sf"/>
</dbReference>
<evidence type="ECO:0000313" key="1">
    <source>
        <dbReference type="EMBL" id="CAK0877294.1"/>
    </source>
</evidence>
<accession>A0ABN9VXG0</accession>
<dbReference type="PANTHER" id="PTHR40375">
    <property type="entry name" value="SPORULATION-SPECIFIC PROTEIN 22"/>
    <property type="match status" value="1"/>
</dbReference>
<protein>
    <recommendedName>
        <fullName evidence="3">Protein ZIP4 homolog</fullName>
    </recommendedName>
</protein>
<evidence type="ECO:0008006" key="3">
    <source>
        <dbReference type="Google" id="ProtNLM"/>
    </source>
</evidence>
<sequence length="952" mass="99597">MASAARDGQAGAAEQPPEASFAAELEGLVAGAEAALARGRAPDVSPAALASVGKGIAGATVPPLTLKRAGSRLWQVCCGAAAAKPAPLLAGAPAAGARELACELIEAGMSQSGIWPSRDHVDLILQWAVAGKAWLDLRAPGAAVRCLTRSGAASDAYARDDGPRAASVAESDRLLEASLQAQLWMAEALALGDSHDQAFVALSKACQALRGSPALVGSCRGTLLRECRRHAARLRKLGDSRRAIDVLTLACTMLPPEAGAGSARAQPERAELLRQVVPCHADLGEHATAMARAREAVRLETRGSTGHARSLRAMLGALCAPGAASADRPTADREALEATLEFVAHERAKAQDCLDVCRELADHGLDATCLRCLSRLRARLGGNLEELGSAWLFCAQLLANRVEEGGESLGGPEQAVDRLCELLDEVEACPERPSGLPEKFAQLLWGLGGALCRRGQAQAAAMWMNRALPFLTEQGRVAAGWRALAACHREAGELDQARRCADTALAHEPSDAPAAVFVLLDALRRGEAELVGSLLARASSQEVILSVGQMAYVVQEAGKQQPPSAMLSDCLELLLRIVSDDAQAAEEAGVTQQRVLRTLLETCEARGEPASRLAQHLGSAAALRGLPENEAGWFLEFAWQKATGFAEQRDWSSSVSMFKCAHELVARCGGTAADEGRCAAALCQALLQQAGARAGEGGAAEARDLRQRARLWATRGRSGLVRDGARALGAAGAATDQALARFQFEAACHLRELPSGAGLDELLAVASTDPEGAALLARVALEAGDAELAARCLRRYLRLAAREGGFCPRRAAAARRELAGLRVPGGEDGEELGRACEEALELLRAKAGVAASGAALPDPVPHEEALWLALQAWNVGAEVLVGAGSSGEAAALAARRMRQGLALLGVLARLGALPGRGLGDLHCELCGQLAVAEPLRRWFASECQSEERARSE</sequence>
<dbReference type="EMBL" id="CAUYUJ010017726">
    <property type="protein sequence ID" value="CAK0877294.1"/>
    <property type="molecule type" value="Genomic_DNA"/>
</dbReference>
<name>A0ABN9VXG0_9DINO</name>
<reference evidence="1" key="1">
    <citation type="submission" date="2023-10" db="EMBL/GenBank/DDBJ databases">
        <authorList>
            <person name="Chen Y."/>
            <person name="Shah S."/>
            <person name="Dougan E. K."/>
            <person name="Thang M."/>
            <person name="Chan C."/>
        </authorList>
    </citation>
    <scope>NUCLEOTIDE SEQUENCE [LARGE SCALE GENOMIC DNA]</scope>
</reference>
<keyword evidence="2" id="KW-1185">Reference proteome</keyword>
<proteinExistence type="predicted"/>
<evidence type="ECO:0000313" key="2">
    <source>
        <dbReference type="Proteomes" id="UP001189429"/>
    </source>
</evidence>
<comment type="caution">
    <text evidence="1">The sequence shown here is derived from an EMBL/GenBank/DDBJ whole genome shotgun (WGS) entry which is preliminary data.</text>
</comment>
<dbReference type="Proteomes" id="UP001189429">
    <property type="component" value="Unassembled WGS sequence"/>
</dbReference>
<gene>
    <name evidence="1" type="ORF">PCOR1329_LOCUS61402</name>
</gene>